<dbReference type="UniPathway" id="UPA00124"/>
<dbReference type="EMBL" id="RZNX01000004">
    <property type="protein sequence ID" value="RUT30602.1"/>
    <property type="molecule type" value="Genomic_DNA"/>
</dbReference>
<dbReference type="CDD" id="cd00438">
    <property type="entry name" value="cupin_RmlC"/>
    <property type="match status" value="1"/>
</dbReference>
<reference evidence="4 5" key="1">
    <citation type="submission" date="2018-12" db="EMBL/GenBank/DDBJ databases">
        <authorList>
            <person name="Sun L."/>
            <person name="Chen Z."/>
        </authorList>
    </citation>
    <scope>NUCLEOTIDE SEQUENCE [LARGE SCALE GENOMIC DNA]</scope>
    <source>
        <strain evidence="4 5">3-5-3</strain>
    </source>
</reference>
<keyword evidence="3 4" id="KW-0413">Isomerase</keyword>
<name>A0A433X968_9BACL</name>
<comment type="function">
    <text evidence="3">Catalyzes the epimerization of the C3' and C5'positions of dTDP-6-deoxy-D-xylo-4-hexulose, forming dTDP-6-deoxy-L-lyxo-4-hexulose.</text>
</comment>
<organism evidence="4 5">
    <name type="scientific">Paenibacillus zeisoli</name>
    <dbReference type="NCBI Taxonomy" id="2496267"/>
    <lineage>
        <taxon>Bacteria</taxon>
        <taxon>Bacillati</taxon>
        <taxon>Bacillota</taxon>
        <taxon>Bacilli</taxon>
        <taxon>Bacillales</taxon>
        <taxon>Paenibacillaceae</taxon>
        <taxon>Paenibacillus</taxon>
    </lineage>
</organism>
<dbReference type="PANTHER" id="PTHR21047">
    <property type="entry name" value="DTDP-6-DEOXY-D-GLUCOSE-3,5 EPIMERASE"/>
    <property type="match status" value="1"/>
</dbReference>
<proteinExistence type="inferred from homology"/>
<feature type="active site" description="Proton acceptor" evidence="1">
    <location>
        <position position="62"/>
    </location>
</feature>
<comment type="subunit">
    <text evidence="3">Homodimer.</text>
</comment>
<dbReference type="OrthoDB" id="9800680at2"/>
<dbReference type="EC" id="5.1.3.13" evidence="3"/>
<feature type="site" description="Participates in a stacking interaction with the thymidine ring of dTDP-4-oxo-6-deoxyglucose" evidence="2">
    <location>
        <position position="138"/>
    </location>
</feature>
<keyword evidence="5" id="KW-1185">Reference proteome</keyword>
<gene>
    <name evidence="4" type="primary">rfbC</name>
    <name evidence="4" type="ORF">EJP77_12305</name>
</gene>
<comment type="caution">
    <text evidence="4">The sequence shown here is derived from an EMBL/GenBank/DDBJ whole genome shotgun (WGS) entry which is preliminary data.</text>
</comment>
<evidence type="ECO:0000313" key="5">
    <source>
        <dbReference type="Proteomes" id="UP000272464"/>
    </source>
</evidence>
<dbReference type="Pfam" id="PF00908">
    <property type="entry name" value="dTDP_sugar_isom"/>
    <property type="match status" value="1"/>
</dbReference>
<dbReference type="AlphaFoldDB" id="A0A433X968"/>
<evidence type="ECO:0000256" key="3">
    <source>
        <dbReference type="RuleBase" id="RU364069"/>
    </source>
</evidence>
<dbReference type="InterPro" id="IPR011051">
    <property type="entry name" value="RmlC_Cupin_sf"/>
</dbReference>
<dbReference type="Proteomes" id="UP000272464">
    <property type="component" value="Unassembled WGS sequence"/>
</dbReference>
<dbReference type="Gene3D" id="2.60.120.10">
    <property type="entry name" value="Jelly Rolls"/>
    <property type="match status" value="1"/>
</dbReference>
<comment type="catalytic activity">
    <reaction evidence="3">
        <text>dTDP-4-dehydro-6-deoxy-alpha-D-glucose = dTDP-4-dehydro-beta-L-rhamnose</text>
        <dbReference type="Rhea" id="RHEA:16969"/>
        <dbReference type="ChEBI" id="CHEBI:57649"/>
        <dbReference type="ChEBI" id="CHEBI:62830"/>
        <dbReference type="EC" id="5.1.3.13"/>
    </reaction>
</comment>
<evidence type="ECO:0000313" key="4">
    <source>
        <dbReference type="EMBL" id="RUT30602.1"/>
    </source>
</evidence>
<dbReference type="GO" id="GO:0008830">
    <property type="term" value="F:dTDP-4-dehydrorhamnose 3,5-epimerase activity"/>
    <property type="evidence" value="ECO:0007669"/>
    <property type="project" value="UniProtKB-UniRule"/>
</dbReference>
<dbReference type="PANTHER" id="PTHR21047:SF2">
    <property type="entry name" value="THYMIDINE DIPHOSPHO-4-KETO-RHAMNOSE 3,5-EPIMERASE"/>
    <property type="match status" value="1"/>
</dbReference>
<evidence type="ECO:0000256" key="2">
    <source>
        <dbReference type="PIRSR" id="PIRSR600888-3"/>
    </source>
</evidence>
<comment type="pathway">
    <text evidence="3">Carbohydrate biosynthesis; dTDP-L-rhamnose biosynthesis.</text>
</comment>
<comment type="similarity">
    <text evidence="3">Belongs to the dTDP-4-dehydrorhamnose 3,5-epimerase family.</text>
</comment>
<dbReference type="SUPFAM" id="SSF51182">
    <property type="entry name" value="RmlC-like cupins"/>
    <property type="match status" value="1"/>
</dbReference>
<dbReference type="InterPro" id="IPR000888">
    <property type="entry name" value="RmlC-like"/>
</dbReference>
<dbReference type="RefSeq" id="WP_127199534.1">
    <property type="nucleotide sequence ID" value="NZ_RZNX01000004.1"/>
</dbReference>
<feature type="active site" description="Proton donor" evidence="1">
    <location>
        <position position="132"/>
    </location>
</feature>
<evidence type="ECO:0000256" key="1">
    <source>
        <dbReference type="PIRSR" id="PIRSR600888-1"/>
    </source>
</evidence>
<protein>
    <recommendedName>
        <fullName evidence="3">dTDP-4-dehydrorhamnose 3,5-epimerase</fullName>
        <ecNumber evidence="3">5.1.3.13</ecNumber>
    </recommendedName>
    <alternativeName>
        <fullName evidence="3">Thymidine diphospho-4-keto-rhamnose 3,5-epimerase</fullName>
    </alternativeName>
</protein>
<dbReference type="GO" id="GO:0000271">
    <property type="term" value="P:polysaccharide biosynthetic process"/>
    <property type="evidence" value="ECO:0007669"/>
    <property type="project" value="TreeGrafter"/>
</dbReference>
<sequence>MRVIETGLPGAVIMETDVFEDERGFFTESYNEESFAKLGITHHFIQDNHSYSASAGTLRGLHYQLQPKAQTKLVRVLTGAIYDVFVDLRKDSPTYGQWAAVILTSRNFRQVLIPRGFAHGFWTLVPHTEVLYKVDEVYSKEHDRGILWNDPALGIPWPGTKPVLSEKDKVHPVLANAEFDF</sequence>
<dbReference type="GO" id="GO:0019305">
    <property type="term" value="P:dTDP-rhamnose biosynthetic process"/>
    <property type="evidence" value="ECO:0007669"/>
    <property type="project" value="UniProtKB-UniRule"/>
</dbReference>
<dbReference type="InterPro" id="IPR014710">
    <property type="entry name" value="RmlC-like_jellyroll"/>
</dbReference>
<dbReference type="GO" id="GO:0005829">
    <property type="term" value="C:cytosol"/>
    <property type="evidence" value="ECO:0007669"/>
    <property type="project" value="TreeGrafter"/>
</dbReference>
<dbReference type="NCBIfam" id="TIGR01221">
    <property type="entry name" value="rmlC"/>
    <property type="match status" value="1"/>
</dbReference>
<accession>A0A433X968</accession>